<feature type="compositionally biased region" description="Polar residues" evidence="1">
    <location>
        <begin position="268"/>
        <end position="282"/>
    </location>
</feature>
<sequence>MSILASNFGIPTPPTSVFDDNLDAKSPFFPPFSKKNDEHFYSASPSSTNGAAEIYSPEPASPIITNTNANIIINSNSNSTINMNNRQNNVSSSRKSRSRYLISDDSVLSKIIPMIMKEHNMDSLSSSPYDNDSSSSYSSFDNISCSKNNSVLSLSTSSALTSKRKRKGTPYRSPDQDENQNDPGMIFRFPVVFSDNQSSASSSSSSLQNTPAITVTEDPFNNTNDNDDIDNQSSILDYYPTKAISTTPAHSSNGVTTTNNNSRVNTNFPQYKNTSSSSTGHFNANNATNTSFYYISDKRRTSMSLSSLSSMPTSDLSDLDADNYGDDEDDFLRNPKQIKLGTGSGLGITITPQTPTSYNNGKNIAKANNNYLAMQIIEQKFALVVELRVLPVGDLKTKCVCPNLDCRYIPLKSEFNAMFKKQKNGGDIPDAKRCCKCSSYIANNGNWRSSFEARVA</sequence>
<organism evidence="2 3">
    <name type="scientific">Ambispora gerdemannii</name>
    <dbReference type="NCBI Taxonomy" id="144530"/>
    <lineage>
        <taxon>Eukaryota</taxon>
        <taxon>Fungi</taxon>
        <taxon>Fungi incertae sedis</taxon>
        <taxon>Mucoromycota</taxon>
        <taxon>Glomeromycotina</taxon>
        <taxon>Glomeromycetes</taxon>
        <taxon>Archaeosporales</taxon>
        <taxon>Ambisporaceae</taxon>
        <taxon>Ambispora</taxon>
    </lineage>
</organism>
<comment type="caution">
    <text evidence="2">The sequence shown here is derived from an EMBL/GenBank/DDBJ whole genome shotgun (WGS) entry which is preliminary data.</text>
</comment>
<dbReference type="EMBL" id="CAJVPL010000399">
    <property type="protein sequence ID" value="CAG8492271.1"/>
    <property type="molecule type" value="Genomic_DNA"/>
</dbReference>
<dbReference type="Proteomes" id="UP000789831">
    <property type="component" value="Unassembled WGS sequence"/>
</dbReference>
<dbReference type="OrthoDB" id="2162994at2759"/>
<name>A0A9N8ZDR1_9GLOM</name>
<feature type="region of interest" description="Disordered" evidence="1">
    <location>
        <begin position="197"/>
        <end position="233"/>
    </location>
</feature>
<keyword evidence="3" id="KW-1185">Reference proteome</keyword>
<feature type="region of interest" description="Disordered" evidence="1">
    <location>
        <begin position="245"/>
        <end position="282"/>
    </location>
</feature>
<dbReference type="AlphaFoldDB" id="A0A9N8ZDR1"/>
<evidence type="ECO:0000313" key="2">
    <source>
        <dbReference type="EMBL" id="CAG8492271.1"/>
    </source>
</evidence>
<reference evidence="2" key="1">
    <citation type="submission" date="2021-06" db="EMBL/GenBank/DDBJ databases">
        <authorList>
            <person name="Kallberg Y."/>
            <person name="Tangrot J."/>
            <person name="Rosling A."/>
        </authorList>
    </citation>
    <scope>NUCLEOTIDE SEQUENCE</scope>
    <source>
        <strain evidence="2">MT106</strain>
    </source>
</reference>
<feature type="compositionally biased region" description="Low complexity" evidence="1">
    <location>
        <begin position="305"/>
        <end position="316"/>
    </location>
</feature>
<feature type="compositionally biased region" description="Low complexity" evidence="1">
    <location>
        <begin position="251"/>
        <end position="267"/>
    </location>
</feature>
<proteinExistence type="predicted"/>
<gene>
    <name evidence="2" type="ORF">AGERDE_LOCUS3815</name>
</gene>
<evidence type="ECO:0000313" key="3">
    <source>
        <dbReference type="Proteomes" id="UP000789831"/>
    </source>
</evidence>
<protein>
    <submittedName>
        <fullName evidence="2">5230_t:CDS:1</fullName>
    </submittedName>
</protein>
<feature type="region of interest" description="Disordered" evidence="1">
    <location>
        <begin position="305"/>
        <end position="328"/>
    </location>
</feature>
<feature type="compositionally biased region" description="Acidic residues" evidence="1">
    <location>
        <begin position="317"/>
        <end position="328"/>
    </location>
</feature>
<evidence type="ECO:0000256" key="1">
    <source>
        <dbReference type="SAM" id="MobiDB-lite"/>
    </source>
</evidence>
<feature type="region of interest" description="Disordered" evidence="1">
    <location>
        <begin position="156"/>
        <end position="184"/>
    </location>
</feature>
<accession>A0A9N8ZDR1</accession>